<proteinExistence type="predicted"/>
<dbReference type="Proteomes" id="UP000887574">
    <property type="component" value="Unplaced"/>
</dbReference>
<dbReference type="WBParaSite" id="jg21273">
    <property type="protein sequence ID" value="jg21273"/>
    <property type="gene ID" value="jg21273"/>
</dbReference>
<sequence length="95" mass="10584">MLTNQLETVKQALKADLKKTARRFSLTCDVWSDKGLNSAYLVLSASALVTIQLIHEVLDVFVELGEWGISYFTSTNTNNFFGMPIHSYGIPTLLS</sequence>
<evidence type="ECO:0000313" key="1">
    <source>
        <dbReference type="Proteomes" id="UP000887574"/>
    </source>
</evidence>
<protein>
    <submittedName>
        <fullName evidence="2">Uncharacterized protein</fullName>
    </submittedName>
</protein>
<accession>A0A915DNC6</accession>
<name>A0A915DNC6_9BILA</name>
<organism evidence="1 2">
    <name type="scientific">Ditylenchus dipsaci</name>
    <dbReference type="NCBI Taxonomy" id="166011"/>
    <lineage>
        <taxon>Eukaryota</taxon>
        <taxon>Metazoa</taxon>
        <taxon>Ecdysozoa</taxon>
        <taxon>Nematoda</taxon>
        <taxon>Chromadorea</taxon>
        <taxon>Rhabditida</taxon>
        <taxon>Tylenchina</taxon>
        <taxon>Tylenchomorpha</taxon>
        <taxon>Sphaerularioidea</taxon>
        <taxon>Anguinidae</taxon>
        <taxon>Anguininae</taxon>
        <taxon>Ditylenchus</taxon>
    </lineage>
</organism>
<dbReference type="AlphaFoldDB" id="A0A915DNC6"/>
<keyword evidence="1" id="KW-1185">Reference proteome</keyword>
<reference evidence="2" key="1">
    <citation type="submission" date="2022-11" db="UniProtKB">
        <authorList>
            <consortium name="WormBaseParasite"/>
        </authorList>
    </citation>
    <scope>IDENTIFICATION</scope>
</reference>
<evidence type="ECO:0000313" key="2">
    <source>
        <dbReference type="WBParaSite" id="jg21273"/>
    </source>
</evidence>